<protein>
    <recommendedName>
        <fullName evidence="2">Hydantoinase B/oxoprolinase domain-containing protein</fullName>
    </recommendedName>
</protein>
<name>A0ABQ4N507_9BACL</name>
<dbReference type="EMBL" id="BOVJ01000059">
    <property type="protein sequence ID" value="GIQ63285.1"/>
    <property type="molecule type" value="Genomic_DNA"/>
</dbReference>
<dbReference type="PANTHER" id="PTHR11365:SF23">
    <property type="entry name" value="HYPOTHETICAL 5-OXOPROLINASE (EUROFUNG)-RELATED"/>
    <property type="match status" value="1"/>
</dbReference>
<proteinExistence type="predicted"/>
<evidence type="ECO:0000313" key="3">
    <source>
        <dbReference type="EMBL" id="GIQ63285.1"/>
    </source>
</evidence>
<evidence type="ECO:0000256" key="1">
    <source>
        <dbReference type="SAM" id="MobiDB-lite"/>
    </source>
</evidence>
<organism evidence="3 4">
    <name type="scientific">Paenibacillus cisolokensis</name>
    <dbReference type="NCBI Taxonomy" id="1658519"/>
    <lineage>
        <taxon>Bacteria</taxon>
        <taxon>Bacillati</taxon>
        <taxon>Bacillota</taxon>
        <taxon>Bacilli</taxon>
        <taxon>Bacillales</taxon>
        <taxon>Paenibacillaceae</taxon>
        <taxon>Paenibacillus</taxon>
    </lineage>
</organism>
<dbReference type="Pfam" id="PF02538">
    <property type="entry name" value="Hydantoinase_B"/>
    <property type="match status" value="1"/>
</dbReference>
<keyword evidence="4" id="KW-1185">Reference proteome</keyword>
<dbReference type="PANTHER" id="PTHR11365">
    <property type="entry name" value="5-OXOPROLINASE RELATED"/>
    <property type="match status" value="1"/>
</dbReference>
<gene>
    <name evidence="3" type="ORF">PACILC2_18530</name>
</gene>
<evidence type="ECO:0000259" key="2">
    <source>
        <dbReference type="Pfam" id="PF02538"/>
    </source>
</evidence>
<reference evidence="3 4" key="1">
    <citation type="submission" date="2021-04" db="EMBL/GenBank/DDBJ databases">
        <title>Draft genome sequence of Paenibacillus cisolokensis, LC2-13A.</title>
        <authorList>
            <person name="Uke A."/>
            <person name="Chhe C."/>
            <person name="Baramee S."/>
            <person name="Kosugi A."/>
        </authorList>
    </citation>
    <scope>NUCLEOTIDE SEQUENCE [LARGE SCALE GENOMIC DNA]</scope>
    <source>
        <strain evidence="3 4">LC2-13A</strain>
    </source>
</reference>
<evidence type="ECO:0000313" key="4">
    <source>
        <dbReference type="Proteomes" id="UP000680304"/>
    </source>
</evidence>
<comment type="caution">
    <text evidence="3">The sequence shown here is derived from an EMBL/GenBank/DDBJ whole genome shotgun (WGS) entry which is preliminary data.</text>
</comment>
<feature type="region of interest" description="Disordered" evidence="1">
    <location>
        <begin position="451"/>
        <end position="499"/>
    </location>
</feature>
<dbReference type="InterPro" id="IPR045079">
    <property type="entry name" value="Oxoprolinase-like"/>
</dbReference>
<accession>A0ABQ4N507</accession>
<dbReference type="InterPro" id="IPR003692">
    <property type="entry name" value="Hydantoinase_B"/>
</dbReference>
<feature type="domain" description="Hydantoinase B/oxoprolinase" evidence="2">
    <location>
        <begin position="7"/>
        <end position="429"/>
    </location>
</feature>
<dbReference type="RefSeq" id="WP_213528513.1">
    <property type="nucleotide sequence ID" value="NZ_BOVJ01000059.1"/>
</dbReference>
<dbReference type="Proteomes" id="UP000680304">
    <property type="component" value="Unassembled WGS sequence"/>
</dbReference>
<sequence>MTVSAADRIEEQIVYGKLASLNRYAGERLQRMSRSPLIAEKRAFAAAVLTPRLELAHQVQFEPEHLYALRDSVRHAFDFFAYDIAEGDVIVTADPYGGGTKGQTLTLVVPTFAGGELVPFPAIRAQMADMGGEIPGGFNESAFELWQENMRVTPLKLYAGGKLQRDVHRFLTANSRTPDWIAADLDAMYACCLETQRSILLLLEQYGGETVERAIKGMFAYTSAEVLRGLPEAGSEYVGEADIPSREASGTIRVRARRDGGTFHFDFAGTSGQQSAPYNATPQTAKACAVIAAAANSIDELPINEGLLETFVFHFPQGCILSPDFPAATGLGSRLTGHAVAAAVTGALRTSGKPFVAVHGPGPWMTLYPPIGSSPSVVPVWIDPGFPVSADGWGPAGLSGAGRLVSAEELELRSGFRIDSRERETDERGDEGVTVRLKVLKGTWEYQLFEPDRGSIDVSEDDHGDEGASRPLRAGDVLTFRYADAEPHGGQKGTVQDGE</sequence>